<keyword evidence="2" id="KW-1185">Reference proteome</keyword>
<dbReference type="AlphaFoldDB" id="A0A0J8B000"/>
<dbReference type="Gramene" id="KMS94306">
    <property type="protein sequence ID" value="KMS94306"/>
    <property type="gene ID" value="BVRB_022730"/>
</dbReference>
<dbReference type="EMBL" id="KQ094396">
    <property type="protein sequence ID" value="KMS94306.1"/>
    <property type="molecule type" value="Genomic_DNA"/>
</dbReference>
<organism evidence="1 2">
    <name type="scientific">Beta vulgaris subsp. vulgaris</name>
    <name type="common">Beet</name>
    <dbReference type="NCBI Taxonomy" id="3555"/>
    <lineage>
        <taxon>Eukaryota</taxon>
        <taxon>Viridiplantae</taxon>
        <taxon>Streptophyta</taxon>
        <taxon>Embryophyta</taxon>
        <taxon>Tracheophyta</taxon>
        <taxon>Spermatophyta</taxon>
        <taxon>Magnoliopsida</taxon>
        <taxon>eudicotyledons</taxon>
        <taxon>Gunneridae</taxon>
        <taxon>Pentapetalae</taxon>
        <taxon>Caryophyllales</taxon>
        <taxon>Chenopodiaceae</taxon>
        <taxon>Betoideae</taxon>
        <taxon>Beta</taxon>
    </lineage>
</organism>
<name>A0A0J8B000_BETVV</name>
<feature type="non-terminal residue" evidence="1">
    <location>
        <position position="196"/>
    </location>
</feature>
<reference evidence="1 2" key="1">
    <citation type="journal article" date="2014" name="Nature">
        <title>The genome of the recently domesticated crop plant sugar beet (Beta vulgaris).</title>
        <authorList>
            <person name="Dohm J.C."/>
            <person name="Minoche A.E."/>
            <person name="Holtgrawe D."/>
            <person name="Capella-Gutierrez S."/>
            <person name="Zakrzewski F."/>
            <person name="Tafer H."/>
            <person name="Rupp O."/>
            <person name="Sorensen T.R."/>
            <person name="Stracke R."/>
            <person name="Reinhardt R."/>
            <person name="Goesmann A."/>
            <person name="Kraft T."/>
            <person name="Schulz B."/>
            <person name="Stadler P.F."/>
            <person name="Schmidt T."/>
            <person name="Gabaldon T."/>
            <person name="Lehrach H."/>
            <person name="Weisshaar B."/>
            <person name="Himmelbauer H."/>
        </authorList>
    </citation>
    <scope>NUCLEOTIDE SEQUENCE [LARGE SCALE GENOMIC DNA]</scope>
    <source>
        <tissue evidence="1">Taproot</tissue>
    </source>
</reference>
<evidence type="ECO:0000313" key="1">
    <source>
        <dbReference type="EMBL" id="KMS94306.1"/>
    </source>
</evidence>
<accession>A0A0J8B000</accession>
<proteinExistence type="predicted"/>
<protein>
    <submittedName>
        <fullName evidence="1">Uncharacterized protein</fullName>
    </submittedName>
</protein>
<dbReference type="Proteomes" id="UP000035740">
    <property type="component" value="Unassembled WGS sequence"/>
</dbReference>
<evidence type="ECO:0000313" key="2">
    <source>
        <dbReference type="Proteomes" id="UP000035740"/>
    </source>
</evidence>
<sequence length="196" mass="21908">MASLAMATHSFSDGWKGCVEIGGRDLYCHAIWSCPDSQLLQCVHAANEADQRDDIDERLESLCVLNVVDQILHKKLPPRTSIDAKDKIISLMHDSYVSLMAHLWSLPRSEAIALLEQTISTVDDADFALRFVSTTLLADRGADVCDLLSASTETLLSELSEERSIVALQQRRRQIERTSNLLHGVDIDFDLEHFIS</sequence>
<gene>
    <name evidence="1" type="ORF">BVRB_022730</name>
</gene>